<evidence type="ECO:0000256" key="2">
    <source>
        <dbReference type="SAM" id="Phobius"/>
    </source>
</evidence>
<accession>A0ABV8IDB5</accession>
<dbReference type="InterPro" id="IPR025238">
    <property type="entry name" value="DUF4184"/>
</dbReference>
<feature type="transmembrane region" description="Helical" evidence="2">
    <location>
        <begin position="152"/>
        <end position="169"/>
    </location>
</feature>
<evidence type="ECO:0000256" key="1">
    <source>
        <dbReference type="SAM" id="MobiDB-lite"/>
    </source>
</evidence>
<dbReference type="RefSeq" id="WP_377289793.1">
    <property type="nucleotide sequence ID" value="NZ_JBHSBM010000023.1"/>
</dbReference>
<dbReference type="Pfam" id="PF13803">
    <property type="entry name" value="DUF4184"/>
    <property type="match status" value="1"/>
</dbReference>
<keyword evidence="2" id="KW-0812">Transmembrane</keyword>
<name>A0ABV8IDB5_9ACTN</name>
<comment type="caution">
    <text evidence="3">The sequence shown here is derived from an EMBL/GenBank/DDBJ whole genome shotgun (WGS) entry which is preliminary data.</text>
</comment>
<gene>
    <name evidence="3" type="ORF">ACFOWE_19490</name>
</gene>
<dbReference type="EMBL" id="JBHSBM010000023">
    <property type="protein sequence ID" value="MFC4060493.1"/>
    <property type="molecule type" value="Genomic_DNA"/>
</dbReference>
<dbReference type="Proteomes" id="UP001595850">
    <property type="component" value="Unassembled WGS sequence"/>
</dbReference>
<keyword evidence="2" id="KW-1133">Transmembrane helix</keyword>
<sequence>MPFTPSHVAAVLPFVSSPRARRVLDPWALALGAMVPDLPTFLPFLPDYAVWHSVPGVLTLDLAAVLVLLALFHGLLREPLTALLPPALAARAAALPPGRYGPRRLPALVAGGVTGASTHLLWDSFTHSYSYAIWGWEWLDVRVAGLVPVFRVLQYASSAVGLAAVLWWARRALLRMEARALPEHLALSRLARHGVLAATAAATVLGALLWPVFFPPSGWAETGTRVGTGVVVGCCALLLSYALAWRLPGRPFRGPARPGGGTGEGTGVAGCEGA</sequence>
<evidence type="ECO:0000313" key="3">
    <source>
        <dbReference type="EMBL" id="MFC4060493.1"/>
    </source>
</evidence>
<feature type="region of interest" description="Disordered" evidence="1">
    <location>
        <begin position="254"/>
        <end position="274"/>
    </location>
</feature>
<feature type="compositionally biased region" description="Gly residues" evidence="1">
    <location>
        <begin position="257"/>
        <end position="274"/>
    </location>
</feature>
<reference evidence="4" key="1">
    <citation type="journal article" date="2019" name="Int. J. Syst. Evol. Microbiol.">
        <title>The Global Catalogue of Microorganisms (GCM) 10K type strain sequencing project: providing services to taxonomists for standard genome sequencing and annotation.</title>
        <authorList>
            <consortium name="The Broad Institute Genomics Platform"/>
            <consortium name="The Broad Institute Genome Sequencing Center for Infectious Disease"/>
            <person name="Wu L."/>
            <person name="Ma J."/>
        </authorList>
    </citation>
    <scope>NUCLEOTIDE SEQUENCE [LARGE SCALE GENOMIC DNA]</scope>
    <source>
        <strain evidence="4">TBRC 4489</strain>
    </source>
</reference>
<feature type="transmembrane region" description="Helical" evidence="2">
    <location>
        <begin position="190"/>
        <end position="214"/>
    </location>
</feature>
<keyword evidence="2" id="KW-0472">Membrane</keyword>
<protein>
    <submittedName>
        <fullName evidence="3">DUF4184 family protein</fullName>
    </submittedName>
</protein>
<organism evidence="3 4">
    <name type="scientific">Planomonospora corallina</name>
    <dbReference type="NCBI Taxonomy" id="1806052"/>
    <lineage>
        <taxon>Bacteria</taxon>
        <taxon>Bacillati</taxon>
        <taxon>Actinomycetota</taxon>
        <taxon>Actinomycetes</taxon>
        <taxon>Streptosporangiales</taxon>
        <taxon>Streptosporangiaceae</taxon>
        <taxon>Planomonospora</taxon>
    </lineage>
</organism>
<evidence type="ECO:0000313" key="4">
    <source>
        <dbReference type="Proteomes" id="UP001595850"/>
    </source>
</evidence>
<feature type="transmembrane region" description="Helical" evidence="2">
    <location>
        <begin position="226"/>
        <end position="247"/>
    </location>
</feature>
<proteinExistence type="predicted"/>
<feature type="transmembrane region" description="Helical" evidence="2">
    <location>
        <begin position="57"/>
        <end position="76"/>
    </location>
</feature>
<keyword evidence="4" id="KW-1185">Reference proteome</keyword>